<sequence>MKKLFVCFTVLLAMLSPAYSWAVEVAALAAESVPGVDLIALIQAFAGESAPVWIGWISFVLVIWSQLRQLISPTLIARLPRWVIWVLEFAAANFGKSRNDYLQDPLTYKKRT</sequence>
<keyword evidence="2" id="KW-0732">Signal</keyword>
<evidence type="ECO:0000256" key="2">
    <source>
        <dbReference type="SAM" id="SignalP"/>
    </source>
</evidence>
<proteinExistence type="predicted"/>
<evidence type="ECO:0000256" key="1">
    <source>
        <dbReference type="SAM" id="Phobius"/>
    </source>
</evidence>
<dbReference type="AlphaFoldDB" id="A0A0H3ZQY8"/>
<feature type="transmembrane region" description="Helical" evidence="1">
    <location>
        <begin position="38"/>
        <end position="64"/>
    </location>
</feature>
<dbReference type="EMBL" id="KP795616">
    <property type="protein sequence ID" value="AKN38798.1"/>
    <property type="molecule type" value="Genomic_DNA"/>
</dbReference>
<organism evidence="3">
    <name type="scientific">Enterovibrio sp. FF_113</name>
    <dbReference type="NCBI Taxonomy" id="1660266"/>
    <lineage>
        <taxon>Bacteria</taxon>
        <taxon>Pseudomonadati</taxon>
        <taxon>Pseudomonadota</taxon>
        <taxon>Gammaproteobacteria</taxon>
        <taxon>Vibrionales</taxon>
        <taxon>Vibrionaceae</taxon>
        <taxon>Enterovibrio</taxon>
    </lineage>
</organism>
<keyword evidence="1" id="KW-0812">Transmembrane</keyword>
<keyword evidence="1" id="KW-0472">Membrane</keyword>
<keyword evidence="1" id="KW-1133">Transmembrane helix</keyword>
<feature type="signal peptide" evidence="2">
    <location>
        <begin position="1"/>
        <end position="22"/>
    </location>
</feature>
<accession>A0A0H3ZQY8</accession>
<feature type="chain" id="PRO_5005204518" evidence="2">
    <location>
        <begin position="23"/>
        <end position="112"/>
    </location>
</feature>
<protein>
    <submittedName>
        <fullName evidence="3">Uncharacterized protein</fullName>
    </submittedName>
</protein>
<reference evidence="3" key="1">
    <citation type="journal article" date="2015" name="MBio">
        <title>Eco-Evolutionary Dynamics of Episomes among Ecologically Cohesive Bacterial Populations.</title>
        <authorList>
            <person name="Xue H."/>
            <person name="Cordero O.X."/>
            <person name="Camas F.M."/>
            <person name="Trimble W."/>
            <person name="Meyer F."/>
            <person name="Guglielmini J."/>
            <person name="Rocha E.P."/>
            <person name="Polz M.F."/>
        </authorList>
    </citation>
    <scope>NUCLEOTIDE SEQUENCE</scope>
    <source>
        <strain evidence="3">FF_113</strain>
    </source>
</reference>
<name>A0A0H3ZQY8_9GAMM</name>
<evidence type="ECO:0000313" key="3">
    <source>
        <dbReference type="EMBL" id="AKN38798.1"/>
    </source>
</evidence>